<gene>
    <name evidence="3" type="ORF">Dda_5336</name>
</gene>
<protein>
    <submittedName>
        <fullName evidence="3">Uncharacterized protein</fullName>
    </submittedName>
</protein>
<feature type="region of interest" description="Disordered" evidence="2">
    <location>
        <begin position="499"/>
        <end position="525"/>
    </location>
</feature>
<feature type="coiled-coil region" evidence="1">
    <location>
        <begin position="106"/>
        <end position="133"/>
    </location>
</feature>
<organism evidence="3 4">
    <name type="scientific">Drechslerella dactyloides</name>
    <name type="common">Nematode-trapping fungus</name>
    <name type="synonym">Arthrobotrys dactyloides</name>
    <dbReference type="NCBI Taxonomy" id="74499"/>
    <lineage>
        <taxon>Eukaryota</taxon>
        <taxon>Fungi</taxon>
        <taxon>Dikarya</taxon>
        <taxon>Ascomycota</taxon>
        <taxon>Pezizomycotina</taxon>
        <taxon>Orbiliomycetes</taxon>
        <taxon>Orbiliales</taxon>
        <taxon>Orbiliaceae</taxon>
        <taxon>Drechslerella</taxon>
    </lineage>
</organism>
<feature type="region of interest" description="Disordered" evidence="2">
    <location>
        <begin position="599"/>
        <end position="629"/>
    </location>
</feature>
<feature type="compositionally biased region" description="Basic residues" evidence="2">
    <location>
        <begin position="307"/>
        <end position="318"/>
    </location>
</feature>
<evidence type="ECO:0000313" key="3">
    <source>
        <dbReference type="EMBL" id="KAJ6259698.1"/>
    </source>
</evidence>
<sequence length="647" mass="73050">MSRFRLVVQEMPPYRPPSASTPRLVVGHPISLEEETDGISNLLTTWLSKLDALKLFMHRSSYDKVLDAIGHLFAKDMALARMTLEHYQNSRSVAPPAPKHSVRLTSQTIKEALGELEAQIQRIQNTIEELWKLRKSAADTAAVMAAKLQELIELSELREEEQRCIISDFDAWCPLNAVLRLIGDDIRESLKRDHALFALTYIVDRVWSDFKSRFKVSKRCIYNGGYLRRSTSLNDLGRYTDPPTNAEYIEYQNLSKQEIGERGHNEAPTLTQLQLIVRVSRVRCEEMTFTRPSHGPSRMGKNNSQSSRKKAAARKRATTKATKSGSATINASTLEGEMNPQQQLLSGVEQALADLDAAIEANADYLLSIGVDVSGPVPEQPIQRSYETEIGNIKNLIAGLHDDVTKILNDPLVWHEQLVEAKSQITGFMKANSRRKEDKISKAIFNFEQQKRTVTVAAEQLSSFVLDFNVTQTWFVHVQGLLDDLKVLETDNIKKLQGPTAIENDPEDQGHGTPYVTPPTSTTIDTPVNHAAKRIKIDHQYDDCSPLQTSDRLQMKMDKIKFDLIRTWMGTIETGKARYQEAREVVRKYEARYNIGEPGEAKEAAKETGKKRKGGAGASPIEKEYQPTDLEYFDTNPFHEIRLTLLD</sequence>
<name>A0AAD6IVW7_DREDA</name>
<feature type="compositionally biased region" description="Basic and acidic residues" evidence="2">
    <location>
        <begin position="599"/>
        <end position="608"/>
    </location>
</feature>
<evidence type="ECO:0000256" key="2">
    <source>
        <dbReference type="SAM" id="MobiDB-lite"/>
    </source>
</evidence>
<proteinExistence type="predicted"/>
<keyword evidence="1" id="KW-0175">Coiled coil</keyword>
<evidence type="ECO:0000313" key="4">
    <source>
        <dbReference type="Proteomes" id="UP001221413"/>
    </source>
</evidence>
<feature type="region of interest" description="Disordered" evidence="2">
    <location>
        <begin position="290"/>
        <end position="335"/>
    </location>
</feature>
<comment type="caution">
    <text evidence="3">The sequence shown here is derived from an EMBL/GenBank/DDBJ whole genome shotgun (WGS) entry which is preliminary data.</text>
</comment>
<keyword evidence="4" id="KW-1185">Reference proteome</keyword>
<accession>A0AAD6IVW7</accession>
<reference evidence="3" key="1">
    <citation type="submission" date="2023-01" db="EMBL/GenBank/DDBJ databases">
        <title>The chitinases involved in constricting ring structure development in the nematode-trapping fungus Drechslerella dactyloides.</title>
        <authorList>
            <person name="Wang R."/>
            <person name="Zhang L."/>
            <person name="Tang P."/>
            <person name="Li S."/>
            <person name="Liang L."/>
        </authorList>
    </citation>
    <scope>NUCLEOTIDE SEQUENCE</scope>
    <source>
        <strain evidence="3">YMF1.00031</strain>
    </source>
</reference>
<dbReference type="EMBL" id="JAQGDS010000006">
    <property type="protein sequence ID" value="KAJ6259698.1"/>
    <property type="molecule type" value="Genomic_DNA"/>
</dbReference>
<dbReference type="Proteomes" id="UP001221413">
    <property type="component" value="Unassembled WGS sequence"/>
</dbReference>
<dbReference type="AlphaFoldDB" id="A0AAD6IVW7"/>
<evidence type="ECO:0000256" key="1">
    <source>
        <dbReference type="SAM" id="Coils"/>
    </source>
</evidence>
<feature type="compositionally biased region" description="Polar residues" evidence="2">
    <location>
        <begin position="325"/>
        <end position="335"/>
    </location>
</feature>